<feature type="transmembrane region" description="Helical" evidence="1">
    <location>
        <begin position="272"/>
        <end position="297"/>
    </location>
</feature>
<evidence type="ECO:0000256" key="1">
    <source>
        <dbReference type="SAM" id="Phobius"/>
    </source>
</evidence>
<comment type="caution">
    <text evidence="2">The sequence shown here is derived from an EMBL/GenBank/DDBJ whole genome shotgun (WGS) entry which is preliminary data.</text>
</comment>
<dbReference type="EMBL" id="JBAMMX010000008">
    <property type="protein sequence ID" value="KAK6935193.1"/>
    <property type="molecule type" value="Genomic_DNA"/>
</dbReference>
<dbReference type="PANTHER" id="PTHR35307">
    <property type="entry name" value="PROTEIN, PUTATIVE-RELATED"/>
    <property type="match status" value="1"/>
</dbReference>
<reference evidence="2 3" key="1">
    <citation type="submission" date="2023-12" db="EMBL/GenBank/DDBJ databases">
        <title>A high-quality genome assembly for Dillenia turbinata (Dilleniales).</title>
        <authorList>
            <person name="Chanderbali A."/>
        </authorList>
    </citation>
    <scope>NUCLEOTIDE SEQUENCE [LARGE SCALE GENOMIC DNA]</scope>
    <source>
        <strain evidence="2">LSX21</strain>
        <tissue evidence="2">Leaf</tissue>
    </source>
</reference>
<keyword evidence="3" id="KW-1185">Reference proteome</keyword>
<protein>
    <submittedName>
        <fullName evidence="2">Uncharacterized protein</fullName>
    </submittedName>
</protein>
<feature type="transmembrane region" description="Helical" evidence="1">
    <location>
        <begin position="20"/>
        <end position="40"/>
    </location>
</feature>
<feature type="transmembrane region" description="Helical" evidence="1">
    <location>
        <begin position="155"/>
        <end position="180"/>
    </location>
</feature>
<keyword evidence="1" id="KW-1133">Transmembrane helix</keyword>
<keyword evidence="1" id="KW-0812">Transmembrane</keyword>
<dbReference type="AlphaFoldDB" id="A0AAN8ZIF5"/>
<name>A0AAN8ZIF5_9MAGN</name>
<accession>A0AAN8ZIF5</accession>
<keyword evidence="1" id="KW-0472">Membrane</keyword>
<feature type="transmembrane region" description="Helical" evidence="1">
    <location>
        <begin position="125"/>
        <end position="149"/>
    </location>
</feature>
<feature type="transmembrane region" description="Helical" evidence="1">
    <location>
        <begin position="93"/>
        <end position="113"/>
    </location>
</feature>
<sequence length="760" mass="86192">MGKLGCSTDGNLDVSKFNEPMPWIGIYIAAASLACCIAMAADAFHGFRYRKLWFPSKFFSLNATTLTLIAVATKLSVDLNTPMPRNQDQLAKLSSGVLFCTMMGNSMPSLGAMENQEILMNMMALAILVITVIVNIGIQLGTGVIYVFWKEHAFIMFIMLILLVDMSSSALAIPTIKHYFEQKYNKKHKLAMKECTETTCECQIQKLKNEVSRYWMMAHTSNPQFVVGRSVTCTASGAFCLLSALVLAEAMLRTYMMPWGFKFCDGESDYKWSTTLILMIQTIAVVLGTIAPAFRWFTSITFRCPRKNSSIKDEFKVERYWIQTLLELKECPLVLRIHSRNCRKLVHDAKNKFLDLCIAMQKCVVLGSKVVHCTSVCFGCWLLSSYCFLSKLLIRLKCNMLNDELGSDSQPGLKIELSRFVLHLEGEEDLVAVMMRKNCDATDYWLRVGKKKQPKHLIRILEKASSAEKFKGVEEFDSELVPSFDSDEPPNSWALPVVTLASIAVALPNVNSQLINQLIGGIDEGLAYARLIEDNLETRKDMNNVRKAAEIVWIGVDLYHKWLDVDLQEMSQQGKCPKEILEQLVGIAKDMLLQFQNKQTNECLKDNATKWPVKVLAANSMYRISETLLLDFGKRNYQVSERMFEALTIMISDIFHACLTNIPRLISMKCVRGSFERRMHSIRHATFLLGKTEKILRLQDQQPLLSLDPDKRASIDEWRSFGKQQRLSFSMSSSSQSLETPLSSPEVHLYINGNMTSSWK</sequence>
<feature type="transmembrane region" description="Helical" evidence="1">
    <location>
        <begin position="226"/>
        <end position="252"/>
    </location>
</feature>
<evidence type="ECO:0000313" key="3">
    <source>
        <dbReference type="Proteomes" id="UP001370490"/>
    </source>
</evidence>
<gene>
    <name evidence="2" type="ORF">RJ641_035348</name>
</gene>
<feature type="transmembrane region" description="Helical" evidence="1">
    <location>
        <begin position="52"/>
        <end position="73"/>
    </location>
</feature>
<proteinExistence type="predicted"/>
<dbReference type="Proteomes" id="UP001370490">
    <property type="component" value="Unassembled WGS sequence"/>
</dbReference>
<evidence type="ECO:0000313" key="2">
    <source>
        <dbReference type="EMBL" id="KAK6935193.1"/>
    </source>
</evidence>
<dbReference type="PROSITE" id="PS51257">
    <property type="entry name" value="PROKAR_LIPOPROTEIN"/>
    <property type="match status" value="1"/>
</dbReference>
<dbReference type="PANTHER" id="PTHR35307:SF3">
    <property type="entry name" value="DUF4220 DOMAIN-CONTAINING PROTEIN"/>
    <property type="match status" value="1"/>
</dbReference>
<organism evidence="2 3">
    <name type="scientific">Dillenia turbinata</name>
    <dbReference type="NCBI Taxonomy" id="194707"/>
    <lineage>
        <taxon>Eukaryota</taxon>
        <taxon>Viridiplantae</taxon>
        <taxon>Streptophyta</taxon>
        <taxon>Embryophyta</taxon>
        <taxon>Tracheophyta</taxon>
        <taxon>Spermatophyta</taxon>
        <taxon>Magnoliopsida</taxon>
        <taxon>eudicotyledons</taxon>
        <taxon>Gunneridae</taxon>
        <taxon>Pentapetalae</taxon>
        <taxon>Dilleniales</taxon>
        <taxon>Dilleniaceae</taxon>
        <taxon>Dillenia</taxon>
    </lineage>
</organism>